<dbReference type="AlphaFoldDB" id="A0A4S4LIA2"/>
<dbReference type="GO" id="GO:0030479">
    <property type="term" value="C:actin cortical patch"/>
    <property type="evidence" value="ECO:0007669"/>
    <property type="project" value="TreeGrafter"/>
</dbReference>
<gene>
    <name evidence="5" type="ORF">EW145_g925</name>
</gene>
<organism evidence="5 6">
    <name type="scientific">Phellinidium pouzarii</name>
    <dbReference type="NCBI Taxonomy" id="167371"/>
    <lineage>
        <taxon>Eukaryota</taxon>
        <taxon>Fungi</taxon>
        <taxon>Dikarya</taxon>
        <taxon>Basidiomycota</taxon>
        <taxon>Agaricomycotina</taxon>
        <taxon>Agaricomycetes</taxon>
        <taxon>Hymenochaetales</taxon>
        <taxon>Hymenochaetaceae</taxon>
        <taxon>Phellinidium</taxon>
    </lineage>
</organism>
<dbReference type="Proteomes" id="UP000308199">
    <property type="component" value="Unassembled WGS sequence"/>
</dbReference>
<dbReference type="GO" id="GO:0043332">
    <property type="term" value="C:mating projection tip"/>
    <property type="evidence" value="ECO:0007669"/>
    <property type="project" value="TreeGrafter"/>
</dbReference>
<keyword evidence="6" id="KW-1185">Reference proteome</keyword>
<dbReference type="PROSITE" id="PS50002">
    <property type="entry name" value="SH3"/>
    <property type="match status" value="1"/>
</dbReference>
<dbReference type="GO" id="GO:0031097">
    <property type="term" value="C:medial cortex"/>
    <property type="evidence" value="ECO:0007669"/>
    <property type="project" value="TreeGrafter"/>
</dbReference>
<dbReference type="GO" id="GO:0006897">
    <property type="term" value="P:endocytosis"/>
    <property type="evidence" value="ECO:0007669"/>
    <property type="project" value="InterPro"/>
</dbReference>
<dbReference type="GO" id="GO:1990528">
    <property type="term" value="C:Rvs161p-Rvs167p complex"/>
    <property type="evidence" value="ECO:0007669"/>
    <property type="project" value="TreeGrafter"/>
</dbReference>
<feature type="compositionally biased region" description="Polar residues" evidence="3">
    <location>
        <begin position="40"/>
        <end position="51"/>
    </location>
</feature>
<dbReference type="SMART" id="SM00326">
    <property type="entry name" value="SH3"/>
    <property type="match status" value="1"/>
</dbReference>
<dbReference type="InterPro" id="IPR001452">
    <property type="entry name" value="SH3_domain"/>
</dbReference>
<reference evidence="5 6" key="1">
    <citation type="submission" date="2019-02" db="EMBL/GenBank/DDBJ databases">
        <title>Genome sequencing of the rare red list fungi Phellinidium pouzarii.</title>
        <authorList>
            <person name="Buettner E."/>
            <person name="Kellner H."/>
        </authorList>
    </citation>
    <scope>NUCLEOTIDE SEQUENCE [LARGE SCALE GENOMIC DNA]</scope>
    <source>
        <strain evidence="5 6">DSM 108285</strain>
    </source>
</reference>
<proteinExistence type="predicted"/>
<dbReference type="SUPFAM" id="SSF50044">
    <property type="entry name" value="SH3-domain"/>
    <property type="match status" value="1"/>
</dbReference>
<dbReference type="GO" id="GO:0097320">
    <property type="term" value="P:plasma membrane tubulation"/>
    <property type="evidence" value="ECO:0007669"/>
    <property type="project" value="TreeGrafter"/>
</dbReference>
<dbReference type="GO" id="GO:0051666">
    <property type="term" value="P:actin cortical patch localization"/>
    <property type="evidence" value="ECO:0007669"/>
    <property type="project" value="InterPro"/>
</dbReference>
<dbReference type="PRINTS" id="PR00499">
    <property type="entry name" value="P67PHOX"/>
</dbReference>
<evidence type="ECO:0000313" key="5">
    <source>
        <dbReference type="EMBL" id="THH11011.1"/>
    </source>
</evidence>
<evidence type="ECO:0000256" key="2">
    <source>
        <dbReference type="PROSITE-ProRule" id="PRU00192"/>
    </source>
</evidence>
<dbReference type="EMBL" id="SGPK01000022">
    <property type="protein sequence ID" value="THH11011.1"/>
    <property type="molecule type" value="Genomic_DNA"/>
</dbReference>
<sequence length="228" mass="23942">MASYVDHVVGQIQHNVSFLVANGHMSQQDADLVLSHLPSEASQSPAQSLPQVTRGVTRPPPASSRLPQARAIWGYNEDGQDPNDLSFKAGDVIEIVAETNDDWWTGKHKGKQGLFPTNHVEKLSAPSFAAAPATPVRAVLSPPPQYDQSAAAPREKPAYRAFGAAHHGADKPPPPGSTAVNSVGLQEADGQHNKKSKFGKYGNTMAHSAAGGIGFGSAIGGGLVRAIF</sequence>
<evidence type="ECO:0000259" key="4">
    <source>
        <dbReference type="PROSITE" id="PS50002"/>
    </source>
</evidence>
<dbReference type="Gene3D" id="2.30.30.40">
    <property type="entry name" value="SH3 Domains"/>
    <property type="match status" value="1"/>
</dbReference>
<dbReference type="PRINTS" id="PR00452">
    <property type="entry name" value="SH3DOMAIN"/>
</dbReference>
<dbReference type="PANTHER" id="PTHR47174:SF1">
    <property type="entry name" value="REDUCED VIABILITY UPON STARVATION PROTEIN 167"/>
    <property type="match status" value="1"/>
</dbReference>
<dbReference type="GO" id="GO:0008289">
    <property type="term" value="F:lipid binding"/>
    <property type="evidence" value="ECO:0007669"/>
    <property type="project" value="TreeGrafter"/>
</dbReference>
<feature type="domain" description="SH3" evidence="4">
    <location>
        <begin position="64"/>
        <end position="125"/>
    </location>
</feature>
<dbReference type="Pfam" id="PF00018">
    <property type="entry name" value="SH3_1"/>
    <property type="match status" value="1"/>
</dbReference>
<comment type="caution">
    <text evidence="5">The sequence shown here is derived from an EMBL/GenBank/DDBJ whole genome shotgun (WGS) entry which is preliminary data.</text>
</comment>
<evidence type="ECO:0000256" key="3">
    <source>
        <dbReference type="SAM" id="MobiDB-lite"/>
    </source>
</evidence>
<name>A0A4S4LIA2_9AGAM</name>
<keyword evidence="1 2" id="KW-0728">SH3 domain</keyword>
<dbReference type="InterPro" id="IPR046982">
    <property type="entry name" value="BIN3/RVS161-like"/>
</dbReference>
<dbReference type="OrthoDB" id="5983572at2759"/>
<dbReference type="PANTHER" id="PTHR47174">
    <property type="entry name" value="BRIDGING INTEGRATOR 3"/>
    <property type="match status" value="1"/>
</dbReference>
<evidence type="ECO:0000256" key="1">
    <source>
        <dbReference type="ARBA" id="ARBA00022443"/>
    </source>
</evidence>
<evidence type="ECO:0000313" key="6">
    <source>
        <dbReference type="Proteomes" id="UP000308199"/>
    </source>
</evidence>
<accession>A0A4S4LIA2</accession>
<protein>
    <recommendedName>
        <fullName evidence="4">SH3 domain-containing protein</fullName>
    </recommendedName>
</protein>
<dbReference type="FunFam" id="2.30.30.40:FF:000072">
    <property type="entry name" value="Unconventional Myosin IB"/>
    <property type="match status" value="1"/>
</dbReference>
<dbReference type="InterPro" id="IPR036028">
    <property type="entry name" value="SH3-like_dom_sf"/>
</dbReference>
<feature type="region of interest" description="Disordered" evidence="3">
    <location>
        <begin position="39"/>
        <end position="65"/>
    </location>
</feature>